<evidence type="ECO:0000313" key="2">
    <source>
        <dbReference type="EMBL" id="CCC51839.1"/>
    </source>
</evidence>
<evidence type="ECO:0000256" key="1">
    <source>
        <dbReference type="SAM" id="MobiDB-lite"/>
    </source>
</evidence>
<sequence length="1662" mass="184358">MLSLLRRTRICMSGNKIPFVLCGSRFAPAALHSQEISIDPAVKRELRETLLVPPKFSISPNAPAKKKPKRPALDALAHWCGAHQQEALQLQTSTSEIDEFVNETPLRDVDDAAFQWLHGAVHHLSGEQLLLVCSFVCEVLYCRLSTSVAGAGAKPDVFVRKHLGLLLNRIASLLGRIDADIRPEAQPLSALMSCLYSVQRLASCESPLLDEPEKALIRAPPSLFFAILHKLRGGELGKLFQHEADIAVDVCLSFLFVADEERRQAYFSRRHGTIVAIVLRRLIRYITPLLKDIKVAPAEVSESLVVGQDEGSDAAGGGHQLHGAGSPTMSECVTIMKNITFSPPSSRLKLLSYLLRVRRDPAHYSSDDLRLLVKVLDTISSIQSQDASGVRAEIIAPLNLPEGDPLLVAQLLSYSEVGMSRHTEYLNSASLSNVSSEDAKQVVRMAGAHLEFSALQRYIAVALAHPTLAAAFLPAATAVSVLPASSKGKIALCETMEQFLLILLQRLENVGDDTESESSDGELRDKMREYISLLCDLVDWTAVTLPATPTLALQRLCLFTRLAANGYHVHTPTNIVDLAMKSLQHEATKTMVDTLNAVSKALPLVTDLKERRTILEKMLDYNGSRSTSSAYRFLTLLAPMATVMNVCKSDLVRQITNLQTLNPHKLRQIGIESQQEGISTFSVILTNAIDFILASVEWRTDTAHQRDVITLWVTDYVFYAADLAKSRKQVTTTSALRANDEKEGQKEEEKESEEESVLPTPSVALDMAFEPGPSTEELERVFVSMLRSGVRLPDIFIPELSFRIQRLQKRGPLLTEGDAGTRFLPPAHFVFACKLGIALDMDISLKFVEYYIAACDCRTINDVIISLFTVARAMDQGEHDALLTNIRLASNSFEFFLRRIERMGENLNKSFHPTTASSVVANTLRFVVNYLTRSEKDQRALRHLNEIQRSGRRDEAMEDEEALVAERQRLEGPLTRIVAYLSAGHMKDIGLLILDNLAILAPSSAEYLVLRLSCQLNEFSQVDLLYLARKYPQAEELVIKELQKYDIAVTVDLNDFMRVMGNLPMSINVMIIKEHLPRLSFQWCTRLLSALSRWHDTIPSHLLALILRRLEEVTETASIMDRNMALVALQKYMQCDKPSSKGGDDSERQRLLKRCCEGLLVVDGIDSLKTLESFLADFPDALGASVSGPLIDHIVNKLLNNTAMTDLDGLIKLCQLLKKHRLLCGDIKLAIMEGFFMKTLQGVLLEHAGGGTTTSSSGGGGEDEGLVVSMGHMPAAASYPLNSVLSLALLLCEGGANARAVGGGAAGSPTEKDEETTDRVLRVVRKLYTSPQDQLIIASTLVDQRNPNPSVTTVGVVAKEICLELIKDCEKMTSNGFSRLLQCISRLKCWSQAGINGSAFAEVFRRSCKQADAHSRCVAFKAVSLEPDMFLSFGSFMIPLLQEATDVMSNEDIELVLSSVLGLPLTEALELLLDAIGTRLLRTLDHCKRSTLIRLLQCHAFFGVQDDMLINEVIGALTEQCGRDARLNTVQVLTLLQSVVDLDVFIPPRLVLSCFSWLEHHLESMTITQLGHAVRLAVDVEVGYTPSVHALAMRALEQRDAMRGNIPFREAVEAMCREFSVEIPWHLRAPVLRRQYQLERLIDYRDRRREMTQMTAKMRITS</sequence>
<protein>
    <submittedName>
        <fullName evidence="2">Uncharacterized protein</fullName>
    </submittedName>
</protein>
<reference evidence="2" key="1">
    <citation type="journal article" date="2012" name="Proc. Natl. Acad. Sci. U.S.A.">
        <title>Antigenic diversity is generated by distinct evolutionary mechanisms in African trypanosome species.</title>
        <authorList>
            <person name="Jackson A.P."/>
            <person name="Berry A."/>
            <person name="Aslett M."/>
            <person name="Allison H.C."/>
            <person name="Burton P."/>
            <person name="Vavrova-Anderson J."/>
            <person name="Brown R."/>
            <person name="Browne H."/>
            <person name="Corton N."/>
            <person name="Hauser H."/>
            <person name="Gamble J."/>
            <person name="Gilderthorp R."/>
            <person name="Marcello L."/>
            <person name="McQuillan J."/>
            <person name="Otto T.D."/>
            <person name="Quail M.A."/>
            <person name="Sanders M.J."/>
            <person name="van Tonder A."/>
            <person name="Ginger M.L."/>
            <person name="Field M.C."/>
            <person name="Barry J.D."/>
            <person name="Hertz-Fowler C."/>
            <person name="Berriman M."/>
        </authorList>
    </citation>
    <scope>NUCLEOTIDE SEQUENCE</scope>
    <source>
        <strain evidence="2">Y486</strain>
    </source>
</reference>
<organism evidence="2">
    <name type="scientific">Trypanosoma vivax (strain Y486)</name>
    <dbReference type="NCBI Taxonomy" id="1055687"/>
    <lineage>
        <taxon>Eukaryota</taxon>
        <taxon>Discoba</taxon>
        <taxon>Euglenozoa</taxon>
        <taxon>Kinetoplastea</taxon>
        <taxon>Metakinetoplastina</taxon>
        <taxon>Trypanosomatida</taxon>
        <taxon>Trypanosomatidae</taxon>
        <taxon>Trypanosoma</taxon>
        <taxon>Duttonella</taxon>
    </lineage>
</organism>
<feature type="compositionally biased region" description="Basic and acidic residues" evidence="1">
    <location>
        <begin position="738"/>
        <end position="749"/>
    </location>
</feature>
<feature type="region of interest" description="Disordered" evidence="1">
    <location>
        <begin position="731"/>
        <end position="758"/>
    </location>
</feature>
<dbReference type="EMBL" id="HE573026">
    <property type="protein sequence ID" value="CCC51839.1"/>
    <property type="molecule type" value="Genomic_DNA"/>
</dbReference>
<name>G0U7I1_TRYVY</name>
<dbReference type="CDD" id="cd23515">
    <property type="entry name" value="MPSS2"/>
    <property type="match status" value="1"/>
</dbReference>
<dbReference type="VEuPathDB" id="TriTrypDB:TvY486_1008850"/>
<accession>G0U7I1</accession>
<proteinExistence type="predicted"/>
<gene>
    <name evidence="2" type="ORF">TVY486_1008850</name>
</gene>